<dbReference type="Proteomes" id="UP000229897">
    <property type="component" value="Chromosome"/>
</dbReference>
<proteinExistence type="predicted"/>
<evidence type="ECO:0000313" key="2">
    <source>
        <dbReference type="EMBL" id="ATQ78569.1"/>
    </source>
</evidence>
<evidence type="ECO:0000256" key="1">
    <source>
        <dbReference type="SAM" id="Phobius"/>
    </source>
</evidence>
<dbReference type="OrthoDB" id="8707964at2"/>
<name>A0A2D2DUB9_9BURK</name>
<keyword evidence="1" id="KW-0812">Transmembrane</keyword>
<reference evidence="2" key="1">
    <citation type="submission" date="2017-10" db="EMBL/GenBank/DDBJ databases">
        <title>Massilia psychrophilum sp. nov., a novel purple-pigmented bacterium isolated from Tianshan glacier, Xinjiang Municipality, China.</title>
        <authorList>
            <person name="Wang H."/>
        </authorList>
    </citation>
    <scope>NUCLEOTIDE SEQUENCE [LARGE SCALE GENOMIC DNA]</scope>
    <source>
        <strain evidence="2">B2</strain>
    </source>
</reference>
<keyword evidence="1" id="KW-1133">Transmembrane helix</keyword>
<accession>A0A2D2DUB9</accession>
<organism evidence="2 3">
    <name type="scientific">Massilia violaceinigra</name>
    <dbReference type="NCBI Taxonomy" id="2045208"/>
    <lineage>
        <taxon>Bacteria</taxon>
        <taxon>Pseudomonadati</taxon>
        <taxon>Pseudomonadota</taxon>
        <taxon>Betaproteobacteria</taxon>
        <taxon>Burkholderiales</taxon>
        <taxon>Oxalobacteraceae</taxon>
        <taxon>Telluria group</taxon>
        <taxon>Massilia</taxon>
    </lineage>
</organism>
<keyword evidence="3" id="KW-1185">Reference proteome</keyword>
<evidence type="ECO:0000313" key="3">
    <source>
        <dbReference type="Proteomes" id="UP000229897"/>
    </source>
</evidence>
<feature type="transmembrane region" description="Helical" evidence="1">
    <location>
        <begin position="31"/>
        <end position="53"/>
    </location>
</feature>
<dbReference type="EMBL" id="CP024608">
    <property type="protein sequence ID" value="ATQ78569.1"/>
    <property type="molecule type" value="Genomic_DNA"/>
</dbReference>
<keyword evidence="1" id="KW-0472">Membrane</keyword>
<sequence length="104" mass="12189">MSTPEEKIIKIYDGSRPVEEDLFERNWINQLAWSLVVVLCSIVVWFSIAIINAENQRHALITKQCADPVFKGEVDMRCLQVVSSRPHWWEHLWYGITHLKPAEK</sequence>
<dbReference type="RefSeq" id="WP_099881720.1">
    <property type="nucleotide sequence ID" value="NZ_CP024608.1"/>
</dbReference>
<protein>
    <submittedName>
        <fullName evidence="2">Uncharacterized protein</fullName>
    </submittedName>
</protein>
<dbReference type="AlphaFoldDB" id="A0A2D2DUB9"/>
<dbReference type="KEGG" id="mass:CR152_31675"/>
<gene>
    <name evidence="2" type="ORF">CR152_31675</name>
</gene>